<dbReference type="PROSITE" id="PS50102">
    <property type="entry name" value="RRM"/>
    <property type="match status" value="1"/>
</dbReference>
<feature type="zinc finger region" description="C3H1-type" evidence="16">
    <location>
        <begin position="140"/>
        <end position="167"/>
    </location>
</feature>
<comment type="similarity">
    <text evidence="3">Belongs to the SLT11 family.</text>
</comment>
<dbReference type="Pfam" id="PF21369">
    <property type="entry name" value="STL11_N"/>
    <property type="match status" value="1"/>
</dbReference>
<evidence type="ECO:0000313" key="21">
    <source>
        <dbReference type="Proteomes" id="UP000275846"/>
    </source>
</evidence>
<keyword evidence="21" id="KW-1185">Reference proteome</keyword>
<accession>A0A183SIT5</accession>
<evidence type="ECO:0000256" key="15">
    <source>
        <dbReference type="PROSITE-ProRule" id="PRU00176"/>
    </source>
</evidence>
<dbReference type="GO" id="GO:0017070">
    <property type="term" value="F:U6 snRNA binding"/>
    <property type="evidence" value="ECO:0007669"/>
    <property type="project" value="TreeGrafter"/>
</dbReference>
<dbReference type="SUPFAM" id="SSF90229">
    <property type="entry name" value="CCCH zinc finger"/>
    <property type="match status" value="1"/>
</dbReference>
<evidence type="ECO:0000256" key="17">
    <source>
        <dbReference type="SAM" id="MobiDB-lite"/>
    </source>
</evidence>
<dbReference type="Gene3D" id="3.30.70.330">
    <property type="match status" value="1"/>
</dbReference>
<evidence type="ECO:0000256" key="12">
    <source>
        <dbReference type="ARBA" id="ARBA00023187"/>
    </source>
</evidence>
<evidence type="ECO:0000256" key="7">
    <source>
        <dbReference type="ARBA" id="ARBA00022723"/>
    </source>
</evidence>
<reference evidence="20 21" key="2">
    <citation type="submission" date="2018-11" db="EMBL/GenBank/DDBJ databases">
        <authorList>
            <consortium name="Pathogen Informatics"/>
        </authorList>
    </citation>
    <scope>NUCLEOTIDE SEQUENCE [LARGE SCALE GENOMIC DNA]</scope>
    <source>
        <strain evidence="20 21">NST_G2</strain>
    </source>
</reference>
<dbReference type="InterPro" id="IPR012677">
    <property type="entry name" value="Nucleotide-bd_a/b_plait_sf"/>
</dbReference>
<dbReference type="CDD" id="cd12224">
    <property type="entry name" value="RRM_RBM22"/>
    <property type="match status" value="1"/>
</dbReference>
<evidence type="ECO:0000259" key="18">
    <source>
        <dbReference type="PROSITE" id="PS50102"/>
    </source>
</evidence>
<dbReference type="PROSITE" id="PS50103">
    <property type="entry name" value="ZF_C3H1"/>
    <property type="match status" value="1"/>
</dbReference>
<evidence type="ECO:0000256" key="8">
    <source>
        <dbReference type="ARBA" id="ARBA00022728"/>
    </source>
</evidence>
<keyword evidence="9 16" id="KW-0863">Zinc-finger</keyword>
<dbReference type="OrthoDB" id="10259600at2759"/>
<dbReference type="GO" id="GO:0071007">
    <property type="term" value="C:U2-type catalytic step 2 spliceosome"/>
    <property type="evidence" value="ECO:0007669"/>
    <property type="project" value="TreeGrafter"/>
</dbReference>
<keyword evidence="12" id="KW-0508">mRNA splicing</keyword>
<evidence type="ECO:0000256" key="10">
    <source>
        <dbReference type="ARBA" id="ARBA00022833"/>
    </source>
</evidence>
<dbReference type="InterPro" id="IPR048995">
    <property type="entry name" value="STL11/RBM22-like_N"/>
</dbReference>
<organism evidence="22">
    <name type="scientific">Schistocephalus solidus</name>
    <name type="common">Tapeworm</name>
    <dbReference type="NCBI Taxonomy" id="70667"/>
    <lineage>
        <taxon>Eukaryota</taxon>
        <taxon>Metazoa</taxon>
        <taxon>Spiralia</taxon>
        <taxon>Lophotrochozoa</taxon>
        <taxon>Platyhelminthes</taxon>
        <taxon>Cestoda</taxon>
        <taxon>Eucestoda</taxon>
        <taxon>Diphyllobothriidea</taxon>
        <taxon>Diphyllobothriidae</taxon>
        <taxon>Schistocephalus</taxon>
    </lineage>
</organism>
<feature type="compositionally biased region" description="Low complexity" evidence="17">
    <location>
        <begin position="454"/>
        <end position="464"/>
    </location>
</feature>
<dbReference type="SMART" id="SM00360">
    <property type="entry name" value="RRM"/>
    <property type="match status" value="1"/>
</dbReference>
<dbReference type="Proteomes" id="UP000275846">
    <property type="component" value="Unassembled WGS sequence"/>
</dbReference>
<name>A0A183SIT5_SCHSO</name>
<feature type="domain" description="RRM" evidence="18">
    <location>
        <begin position="213"/>
        <end position="286"/>
    </location>
</feature>
<dbReference type="InterPro" id="IPR035979">
    <property type="entry name" value="RBD_domain_sf"/>
</dbReference>
<keyword evidence="13" id="KW-0539">Nucleus</keyword>
<dbReference type="PANTHER" id="PTHR14089:SF6">
    <property type="entry name" value="PRE-MRNA-SPLICING FACTOR RBM22"/>
    <property type="match status" value="1"/>
</dbReference>
<dbReference type="SMART" id="SM00356">
    <property type="entry name" value="ZnF_C3H1"/>
    <property type="match status" value="1"/>
</dbReference>
<dbReference type="AlphaFoldDB" id="A0A183SIT5"/>
<dbReference type="EMBL" id="UYSU01032756">
    <property type="protein sequence ID" value="VDL90518.1"/>
    <property type="molecule type" value="Genomic_DNA"/>
</dbReference>
<evidence type="ECO:0000313" key="20">
    <source>
        <dbReference type="EMBL" id="VDL90518.1"/>
    </source>
</evidence>
<reference evidence="22" key="1">
    <citation type="submission" date="2016-06" db="UniProtKB">
        <authorList>
            <consortium name="WormBaseParasite"/>
        </authorList>
    </citation>
    <scope>IDENTIFICATION</scope>
</reference>
<evidence type="ECO:0000256" key="3">
    <source>
        <dbReference type="ARBA" id="ARBA00007781"/>
    </source>
</evidence>
<evidence type="ECO:0000256" key="14">
    <source>
        <dbReference type="ARBA" id="ARBA00030793"/>
    </source>
</evidence>
<dbReference type="GO" id="GO:0071006">
    <property type="term" value="C:U2-type catalytic step 1 spliceosome"/>
    <property type="evidence" value="ECO:0007669"/>
    <property type="project" value="TreeGrafter"/>
</dbReference>
<feature type="region of interest" description="Disordered" evidence="17">
    <location>
        <begin position="416"/>
        <end position="506"/>
    </location>
</feature>
<evidence type="ECO:0000259" key="19">
    <source>
        <dbReference type="PROSITE" id="PS50103"/>
    </source>
</evidence>
<dbReference type="InterPro" id="IPR000504">
    <property type="entry name" value="RRM_dom"/>
</dbReference>
<feature type="domain" description="C3H1-type" evidence="19">
    <location>
        <begin position="140"/>
        <end position="167"/>
    </location>
</feature>
<dbReference type="GO" id="GO:0008270">
    <property type="term" value="F:zinc ion binding"/>
    <property type="evidence" value="ECO:0007669"/>
    <property type="project" value="UniProtKB-KW"/>
</dbReference>
<evidence type="ECO:0000256" key="13">
    <source>
        <dbReference type="ARBA" id="ARBA00023242"/>
    </source>
</evidence>
<dbReference type="Gene3D" id="4.10.1000.10">
    <property type="entry name" value="Zinc finger, CCCH-type"/>
    <property type="match status" value="1"/>
</dbReference>
<keyword evidence="5" id="KW-0963">Cytoplasm</keyword>
<dbReference type="PANTHER" id="PTHR14089">
    <property type="entry name" value="PRE-MRNA-SPLICING FACTOR RBM22"/>
    <property type="match status" value="1"/>
</dbReference>
<dbReference type="GO" id="GO:0006397">
    <property type="term" value="P:mRNA processing"/>
    <property type="evidence" value="ECO:0007669"/>
    <property type="project" value="UniProtKB-KW"/>
</dbReference>
<dbReference type="InterPro" id="IPR036855">
    <property type="entry name" value="Znf_CCCH_sf"/>
</dbReference>
<dbReference type="FunFam" id="4.10.1000.10:FF:000006">
    <property type="entry name" value="Putative pre-mrna-splicing factor rbm22"/>
    <property type="match status" value="1"/>
</dbReference>
<keyword evidence="7 16" id="KW-0479">Metal-binding</keyword>
<evidence type="ECO:0000256" key="2">
    <source>
        <dbReference type="ARBA" id="ARBA00004496"/>
    </source>
</evidence>
<dbReference type="SUPFAM" id="SSF54928">
    <property type="entry name" value="RNA-binding domain, RBD"/>
    <property type="match status" value="1"/>
</dbReference>
<evidence type="ECO:0000256" key="9">
    <source>
        <dbReference type="ARBA" id="ARBA00022771"/>
    </source>
</evidence>
<dbReference type="GO" id="GO:0008380">
    <property type="term" value="P:RNA splicing"/>
    <property type="evidence" value="ECO:0007669"/>
    <property type="project" value="UniProtKB-KW"/>
</dbReference>
<keyword evidence="6" id="KW-0507">mRNA processing</keyword>
<feature type="compositionally biased region" description="Pro residues" evidence="17">
    <location>
        <begin position="419"/>
        <end position="429"/>
    </location>
</feature>
<dbReference type="InterPro" id="IPR000571">
    <property type="entry name" value="Znf_CCCH"/>
</dbReference>
<evidence type="ECO:0000256" key="1">
    <source>
        <dbReference type="ARBA" id="ARBA00004123"/>
    </source>
</evidence>
<sequence>MMKERYGKECKICNRPFTVFRWSPGPKARFKKTEICQTCAKVKNVCQTCIFDLEYGLPVEVRDKALRLNQQLPRSDVNREYFHQQVEQQLELAGDITAPYGGHELIGKSLASSNTVLHGSGAGGADMLLKLARTTPYYRRNRPHICSFWVKGECRRGEECPYRHEKPTDPDDPLSEQNLRDRYYGQDDPVAAKLLSKYSSMPKLTPPEDRTITTLYIGGIPDELTEKDLRDHFYQFGELRSVSVHHKQHCAFLQFTTRESAERAAERSYDRLILRGHRLTVNWGKSPAALAAASAGITLLGTGDVESLPPVPGLPLPPAPLPTSLLPSTSTVFPMLGGYFSAPPPPPPLVKANELSSITSLGTVQLAPPVAEPPPPGGKRHMLIVYFIFNDRSSSLTRGPPPPPLAPPAIAVAAALNNMPPPPPPPPLPSGTSSADSVTSSASSSMDNFRKESSSAQAGSSADSVMPPVEPTVLTSIAKDLPSLGVHYPSQNPQRMGSVPQAQRHV</sequence>
<dbReference type="InterPro" id="IPR039171">
    <property type="entry name" value="Cwc2/Slt11"/>
</dbReference>
<dbReference type="FunFam" id="3.30.70.330:FF:000476">
    <property type="entry name" value="Zinc finger CCCH domain-containing protein 4"/>
    <property type="match status" value="1"/>
</dbReference>
<dbReference type="WBParaSite" id="SSLN_0000427701-mRNA-1">
    <property type="protein sequence ID" value="SSLN_0000427701-mRNA-1"/>
    <property type="gene ID" value="SSLN_0000427701"/>
</dbReference>
<evidence type="ECO:0000256" key="16">
    <source>
        <dbReference type="PROSITE-ProRule" id="PRU00723"/>
    </source>
</evidence>
<evidence type="ECO:0000313" key="22">
    <source>
        <dbReference type="WBParaSite" id="SSLN_0000427701-mRNA-1"/>
    </source>
</evidence>
<dbReference type="STRING" id="70667.A0A183SIT5"/>
<dbReference type="InterPro" id="IPR057674">
    <property type="entry name" value="Znf-CCCH_RBM22"/>
</dbReference>
<keyword evidence="10 16" id="KW-0862">Zinc</keyword>
<evidence type="ECO:0000256" key="11">
    <source>
        <dbReference type="ARBA" id="ARBA00022884"/>
    </source>
</evidence>
<evidence type="ECO:0000256" key="4">
    <source>
        <dbReference type="ARBA" id="ARBA00020031"/>
    </source>
</evidence>
<gene>
    <name evidence="20" type="ORF">SSLN_LOCUS4133</name>
</gene>
<evidence type="ECO:0000256" key="5">
    <source>
        <dbReference type="ARBA" id="ARBA00022490"/>
    </source>
</evidence>
<evidence type="ECO:0000256" key="6">
    <source>
        <dbReference type="ARBA" id="ARBA00022664"/>
    </source>
</evidence>
<dbReference type="Pfam" id="PF25584">
    <property type="entry name" value="zf-CCCH_RBM22"/>
    <property type="match status" value="1"/>
</dbReference>
<dbReference type="GO" id="GO:0000974">
    <property type="term" value="C:Prp19 complex"/>
    <property type="evidence" value="ECO:0007669"/>
    <property type="project" value="TreeGrafter"/>
</dbReference>
<keyword evidence="8" id="KW-0747">Spliceosome</keyword>
<dbReference type="Pfam" id="PF00076">
    <property type="entry name" value="RRM_1"/>
    <property type="match status" value="1"/>
</dbReference>
<feature type="compositionally biased region" description="Basic and acidic residues" evidence="17">
    <location>
        <begin position="160"/>
        <end position="169"/>
    </location>
</feature>
<comment type="subcellular location">
    <subcellularLocation>
        <location evidence="2">Cytoplasm</location>
    </subcellularLocation>
    <subcellularLocation>
        <location evidence="1">Nucleus</location>
    </subcellularLocation>
</comment>
<dbReference type="GO" id="GO:0036002">
    <property type="term" value="F:pre-mRNA binding"/>
    <property type="evidence" value="ECO:0007669"/>
    <property type="project" value="TreeGrafter"/>
</dbReference>
<proteinExistence type="inferred from homology"/>
<feature type="compositionally biased region" description="Low complexity" evidence="17">
    <location>
        <begin position="430"/>
        <end position="445"/>
    </location>
</feature>
<keyword evidence="11 15" id="KW-0694">RNA-binding</keyword>
<protein>
    <recommendedName>
        <fullName evidence="4">Pre-mRNA-splicing factor RBM22</fullName>
    </recommendedName>
    <alternativeName>
        <fullName evidence="14">RNA-binding motif protein 22</fullName>
    </alternativeName>
</protein>
<feature type="region of interest" description="Disordered" evidence="17">
    <location>
        <begin position="160"/>
        <end position="179"/>
    </location>
</feature>